<reference evidence="1 2" key="1">
    <citation type="journal article" date="2019" name="Commun. Biol.">
        <title>The bagworm genome reveals a unique fibroin gene that provides high tensile strength.</title>
        <authorList>
            <person name="Kono N."/>
            <person name="Nakamura H."/>
            <person name="Ohtoshi R."/>
            <person name="Tomita M."/>
            <person name="Numata K."/>
            <person name="Arakawa K."/>
        </authorList>
    </citation>
    <scope>NUCLEOTIDE SEQUENCE [LARGE SCALE GENOMIC DNA]</scope>
</reference>
<dbReference type="AlphaFoldDB" id="A0A4C1Z753"/>
<protein>
    <submittedName>
        <fullName evidence="1">Uncharacterized protein</fullName>
    </submittedName>
</protein>
<organism evidence="1 2">
    <name type="scientific">Eumeta variegata</name>
    <name type="common">Bagworm moth</name>
    <name type="synonym">Eumeta japonica</name>
    <dbReference type="NCBI Taxonomy" id="151549"/>
    <lineage>
        <taxon>Eukaryota</taxon>
        <taxon>Metazoa</taxon>
        <taxon>Ecdysozoa</taxon>
        <taxon>Arthropoda</taxon>
        <taxon>Hexapoda</taxon>
        <taxon>Insecta</taxon>
        <taxon>Pterygota</taxon>
        <taxon>Neoptera</taxon>
        <taxon>Endopterygota</taxon>
        <taxon>Lepidoptera</taxon>
        <taxon>Glossata</taxon>
        <taxon>Ditrysia</taxon>
        <taxon>Tineoidea</taxon>
        <taxon>Psychidae</taxon>
        <taxon>Oiketicinae</taxon>
        <taxon>Eumeta</taxon>
    </lineage>
</organism>
<evidence type="ECO:0000313" key="2">
    <source>
        <dbReference type="Proteomes" id="UP000299102"/>
    </source>
</evidence>
<proteinExistence type="predicted"/>
<keyword evidence="2" id="KW-1185">Reference proteome</keyword>
<sequence>MIVKVCIAATTKPSPYVRRKWKATSYYELRGFWWNLEAATPVQRVSENRQRPLSLRVRDRQLKVLSEERACDLR</sequence>
<dbReference type="EMBL" id="BGZK01001564">
    <property type="protein sequence ID" value="GBP82435.1"/>
    <property type="molecule type" value="Genomic_DNA"/>
</dbReference>
<gene>
    <name evidence="1" type="ORF">EVAR_51477_1</name>
</gene>
<evidence type="ECO:0000313" key="1">
    <source>
        <dbReference type="EMBL" id="GBP82435.1"/>
    </source>
</evidence>
<accession>A0A4C1Z753</accession>
<name>A0A4C1Z753_EUMVA</name>
<comment type="caution">
    <text evidence="1">The sequence shown here is derived from an EMBL/GenBank/DDBJ whole genome shotgun (WGS) entry which is preliminary data.</text>
</comment>
<dbReference type="Proteomes" id="UP000299102">
    <property type="component" value="Unassembled WGS sequence"/>
</dbReference>